<protein>
    <submittedName>
        <fullName evidence="1">Uncharacterized protein</fullName>
    </submittedName>
</protein>
<sequence length="155" mass="15925">MDSLKKAGIITGAAIGGVIGGTLSVVGKVTDIKIMDTIGSSIVDSTIYTGSIAGDIASGATDVITGKITKNSDKVSDGVQDLKEGGAKTVENFVGSVKLVTDNSGEIWKGVKEKDTKKIKHGIKTLAKVAAVGFITVGAIKIEEEEEDTEETGNK</sequence>
<dbReference type="EMBL" id="CP035281">
    <property type="protein sequence ID" value="QAT42178.1"/>
    <property type="molecule type" value="Genomic_DNA"/>
</dbReference>
<proteinExistence type="predicted"/>
<dbReference type="AlphaFoldDB" id="A0A410PTI2"/>
<dbReference type="Proteomes" id="UP000287601">
    <property type="component" value="Chromosome"/>
</dbReference>
<dbReference type="OrthoDB" id="2186822at2"/>
<reference evidence="1 2" key="1">
    <citation type="submission" date="2019-01" db="EMBL/GenBank/DDBJ databases">
        <title>Draft genomes of a novel of Aminipila strains.</title>
        <authorList>
            <person name="Ma S."/>
        </authorList>
    </citation>
    <scope>NUCLEOTIDE SEQUENCE [LARGE SCALE GENOMIC DNA]</scope>
    <source>
        <strain evidence="2">JN-39</strain>
    </source>
</reference>
<accession>A0A410PTI2</accession>
<evidence type="ECO:0000313" key="2">
    <source>
        <dbReference type="Proteomes" id="UP000287601"/>
    </source>
</evidence>
<keyword evidence="2" id="KW-1185">Reference proteome</keyword>
<dbReference type="RefSeq" id="WP_128744832.1">
    <property type="nucleotide sequence ID" value="NZ_CP035281.1"/>
</dbReference>
<evidence type="ECO:0000313" key="1">
    <source>
        <dbReference type="EMBL" id="QAT42178.1"/>
    </source>
</evidence>
<gene>
    <name evidence="1" type="ORF">EQM06_02420</name>
</gene>
<organism evidence="1 2">
    <name type="scientific">Aminipila luticellarii</name>
    <dbReference type="NCBI Taxonomy" id="2507160"/>
    <lineage>
        <taxon>Bacteria</taxon>
        <taxon>Bacillati</taxon>
        <taxon>Bacillota</taxon>
        <taxon>Clostridia</taxon>
        <taxon>Peptostreptococcales</taxon>
        <taxon>Anaerovoracaceae</taxon>
        <taxon>Aminipila</taxon>
    </lineage>
</organism>
<dbReference type="KEGG" id="amij:EQM06_02420"/>
<name>A0A410PTI2_9FIRM</name>